<comment type="caution">
    <text evidence="1">The sequence shown here is derived from an EMBL/GenBank/DDBJ whole genome shotgun (WGS) entry which is preliminary data.</text>
</comment>
<name>A0A106BRB0_THIDE</name>
<reference evidence="1 2" key="1">
    <citation type="journal article" date="2015" name="Appl. Environ. Microbiol.">
        <title>Aerobic and Anaerobic Thiosulfate Oxidation by a Cold-Adapted, Subglacial Chemoautotroph.</title>
        <authorList>
            <person name="Harrold Z.R."/>
            <person name="Skidmore M.L."/>
            <person name="Hamilton T.L."/>
            <person name="Desch L."/>
            <person name="Amada K."/>
            <person name="van Gelder W."/>
            <person name="Glover K."/>
            <person name="Roden E.E."/>
            <person name="Boyd E.S."/>
        </authorList>
    </citation>
    <scope>NUCLEOTIDE SEQUENCE [LARGE SCALE GENOMIC DNA]</scope>
    <source>
        <strain evidence="1 2">RG</strain>
    </source>
</reference>
<accession>A0A106BRB0</accession>
<dbReference type="EMBL" id="LDUG01000017">
    <property type="protein sequence ID" value="KVW97191.1"/>
    <property type="molecule type" value="Genomic_DNA"/>
</dbReference>
<proteinExistence type="predicted"/>
<dbReference type="AlphaFoldDB" id="A0A106BRB0"/>
<dbReference type="OrthoDB" id="9941162at2"/>
<gene>
    <name evidence="1" type="ORF">ABW22_05085</name>
</gene>
<dbReference type="RefSeq" id="WP_059752668.1">
    <property type="nucleotide sequence ID" value="NZ_LDUG01000017.1"/>
</dbReference>
<evidence type="ECO:0008006" key="3">
    <source>
        <dbReference type="Google" id="ProtNLM"/>
    </source>
</evidence>
<dbReference type="Proteomes" id="UP000064243">
    <property type="component" value="Unassembled WGS sequence"/>
</dbReference>
<keyword evidence="2" id="KW-1185">Reference proteome</keyword>
<sequence>MKTETLNIVGPLNAEAGQRAGASLKAIAGVHEVSFVDSPACLQVSIDDKTATRAQLIAVLAAAGVQVEEKKNPHASGSCCGGCGS</sequence>
<protein>
    <recommendedName>
        <fullName evidence="3">HMA domain-containing protein</fullName>
    </recommendedName>
</protein>
<dbReference type="PATRIC" id="fig|36861.3.peg.480"/>
<evidence type="ECO:0000313" key="1">
    <source>
        <dbReference type="EMBL" id="KVW97191.1"/>
    </source>
</evidence>
<evidence type="ECO:0000313" key="2">
    <source>
        <dbReference type="Proteomes" id="UP000064243"/>
    </source>
</evidence>
<organism evidence="1 2">
    <name type="scientific">Thiobacillus denitrificans</name>
    <dbReference type="NCBI Taxonomy" id="36861"/>
    <lineage>
        <taxon>Bacteria</taxon>
        <taxon>Pseudomonadati</taxon>
        <taxon>Pseudomonadota</taxon>
        <taxon>Betaproteobacteria</taxon>
        <taxon>Nitrosomonadales</taxon>
        <taxon>Thiobacillaceae</taxon>
        <taxon>Thiobacillus</taxon>
    </lineage>
</organism>